<gene>
    <name evidence="1" type="ORF">SDC9_206678</name>
</gene>
<dbReference type="EMBL" id="VSSQ01132387">
    <property type="protein sequence ID" value="MPN58961.1"/>
    <property type="molecule type" value="Genomic_DNA"/>
</dbReference>
<reference evidence="1" key="1">
    <citation type="submission" date="2019-08" db="EMBL/GenBank/DDBJ databases">
        <authorList>
            <person name="Kucharzyk K."/>
            <person name="Murdoch R.W."/>
            <person name="Higgins S."/>
            <person name="Loffler F."/>
        </authorList>
    </citation>
    <scope>NUCLEOTIDE SEQUENCE</scope>
</reference>
<evidence type="ECO:0000313" key="1">
    <source>
        <dbReference type="EMBL" id="MPN58961.1"/>
    </source>
</evidence>
<proteinExistence type="predicted"/>
<accession>A0A645J5R1</accession>
<comment type="caution">
    <text evidence="1">The sequence shown here is derived from an EMBL/GenBank/DDBJ whole genome shotgun (WGS) entry which is preliminary data.</text>
</comment>
<sequence length="95" mass="10114">MDDLVDRTPGKLRLGSRGTSGFGKVCGEFDGLRFVDGHQIAVDGCQLDPATSRGHDGLTLVQGVTRLKRTGLARCVADEGVASNSNYSCDDLCHF</sequence>
<name>A0A645J5R1_9ZZZZ</name>
<organism evidence="1">
    <name type="scientific">bioreactor metagenome</name>
    <dbReference type="NCBI Taxonomy" id="1076179"/>
    <lineage>
        <taxon>unclassified sequences</taxon>
        <taxon>metagenomes</taxon>
        <taxon>ecological metagenomes</taxon>
    </lineage>
</organism>
<dbReference type="AlphaFoldDB" id="A0A645J5R1"/>
<protein>
    <submittedName>
        <fullName evidence="1">Uncharacterized protein</fullName>
    </submittedName>
</protein>